<sequence>MIKFFRNIRKSLLNEGKTGKYLKYALGEILLVVIGILIALQINNWNENRKNARMPIKMLNPSEYM</sequence>
<protein>
    <submittedName>
        <fullName evidence="2">Uncharacterized protein</fullName>
    </submittedName>
</protein>
<organism evidence="2 3">
    <name type="scientific">Flagellimonas profundi</name>
    <dbReference type="NCBI Taxonomy" id="2915620"/>
    <lineage>
        <taxon>Bacteria</taxon>
        <taxon>Pseudomonadati</taxon>
        <taxon>Bacteroidota</taxon>
        <taxon>Flavobacteriia</taxon>
        <taxon>Flavobacteriales</taxon>
        <taxon>Flavobacteriaceae</taxon>
        <taxon>Flagellimonas</taxon>
    </lineage>
</organism>
<keyword evidence="1" id="KW-0812">Transmembrane</keyword>
<keyword evidence="1" id="KW-0472">Membrane</keyword>
<evidence type="ECO:0000313" key="3">
    <source>
        <dbReference type="Proteomes" id="UP000664807"/>
    </source>
</evidence>
<gene>
    <name evidence="2" type="ORF">J0654_05270</name>
</gene>
<proteinExistence type="predicted"/>
<comment type="caution">
    <text evidence="2">The sequence shown here is derived from an EMBL/GenBank/DDBJ whole genome shotgun (WGS) entry which is preliminary data.</text>
</comment>
<dbReference type="Pfam" id="PF19578">
    <property type="entry name" value="DUF6090"/>
    <property type="match status" value="1"/>
</dbReference>
<dbReference type="InterPro" id="IPR045749">
    <property type="entry name" value="DUF6090"/>
</dbReference>
<keyword evidence="3" id="KW-1185">Reference proteome</keyword>
<evidence type="ECO:0000256" key="1">
    <source>
        <dbReference type="SAM" id="Phobius"/>
    </source>
</evidence>
<keyword evidence="1" id="KW-1133">Transmembrane helix</keyword>
<dbReference type="Proteomes" id="UP000664807">
    <property type="component" value="Unassembled WGS sequence"/>
</dbReference>
<accession>A0ABS3FD21</accession>
<name>A0ABS3FD21_9FLAO</name>
<evidence type="ECO:0000313" key="2">
    <source>
        <dbReference type="EMBL" id="MBO0341043.1"/>
    </source>
</evidence>
<dbReference type="EMBL" id="JAFLNM010000001">
    <property type="protein sequence ID" value="MBO0341043.1"/>
    <property type="molecule type" value="Genomic_DNA"/>
</dbReference>
<feature type="transmembrane region" description="Helical" evidence="1">
    <location>
        <begin position="21"/>
        <end position="42"/>
    </location>
</feature>
<reference evidence="2 3" key="1">
    <citation type="submission" date="2021-03" db="EMBL/GenBank/DDBJ databases">
        <title>Muricauda lutimaris sp. nov. and Muricauda ruestringensis sp. nov, two marine members of the Flavobacteriaceae isolated from deep sea sediments of Western Pacific.</title>
        <authorList>
            <person name="Zhao S."/>
            <person name="Liu R."/>
        </authorList>
    </citation>
    <scope>NUCLEOTIDE SEQUENCE [LARGE SCALE GENOMIC DNA]</scope>
    <source>
        <strain evidence="2 3">BC31-3-A3</strain>
    </source>
</reference>